<evidence type="ECO:0000256" key="4">
    <source>
        <dbReference type="ARBA" id="ARBA00022837"/>
    </source>
</evidence>
<keyword evidence="4" id="KW-0106">Calcium</keyword>
<dbReference type="STRING" id="520822.A0A195BQZ4"/>
<keyword evidence="7" id="KW-0472">Membrane</keyword>
<feature type="region of interest" description="Disordered" evidence="6">
    <location>
        <begin position="1"/>
        <end position="36"/>
    </location>
</feature>
<organism evidence="8 9">
    <name type="scientific">Atta colombica</name>
    <dbReference type="NCBI Taxonomy" id="520822"/>
    <lineage>
        <taxon>Eukaryota</taxon>
        <taxon>Metazoa</taxon>
        <taxon>Ecdysozoa</taxon>
        <taxon>Arthropoda</taxon>
        <taxon>Hexapoda</taxon>
        <taxon>Insecta</taxon>
        <taxon>Pterygota</taxon>
        <taxon>Neoptera</taxon>
        <taxon>Endopterygota</taxon>
        <taxon>Hymenoptera</taxon>
        <taxon>Apocrita</taxon>
        <taxon>Aculeata</taxon>
        <taxon>Formicoidea</taxon>
        <taxon>Formicidae</taxon>
        <taxon>Myrmicinae</taxon>
        <taxon>Atta</taxon>
    </lineage>
</organism>
<dbReference type="CDD" id="cd00176">
    <property type="entry name" value="SPEC"/>
    <property type="match status" value="1"/>
</dbReference>
<keyword evidence="9" id="KW-1185">Reference proteome</keyword>
<accession>A0A195BQZ4</accession>
<comment type="subcellular location">
    <subcellularLocation>
        <location evidence="1">Cell membrane</location>
        <topology evidence="1">Peripheral membrane protein</topology>
        <orientation evidence="1">Cytoplasmic side</orientation>
    </subcellularLocation>
    <subcellularLocation>
        <location evidence="2">Cytoplasm</location>
    </subcellularLocation>
</comment>
<dbReference type="InterPro" id="IPR018159">
    <property type="entry name" value="Spectrin/alpha-actinin"/>
</dbReference>
<sequence length="720" mass="82549">MSQHRRGSIHGSSPVPGHPSTTVSASSISSSAAHEVQTRGIPLPGMVPSRSIHASPMHGNPIHGFVNPLGPGGLVHPPPPTHVAAASGISHHPNVHQGTEKILPPGSPYSSHGSPLRTPMSSGHGSPQDSPHVARHRRDSEHSSGAISRRGSSDVVSPLLEGHPLGSPDGRGRRRSDYSPHQAIHRKFRHSATGIDRNLTSTFKNWDLVSDGEKNRMIFFGRDERLFTGRYVAHRLISLKIKKFFAQSRGETRFFIKSDDAALISFKLFATSTVRTFAVTESRNSARTAVGQQRKGKFRLEGVIQALYRKFHFGRVKFPTPGVLCAVWFPAFPCVPITHFRERGGCLDIVHIFLPIELPEFYLPSIRRSSFAFHITVILKDLFMRTLNRKSLWVSFIKEYISIRTVVILVSVLFGDMRSRNIVHIRCILKVTKLREHWDETNSKVMQRKTQLDMMLGDSQRYEAKRNEVEVWLARMETRLERMRAVGHTADVLEAQLREQKFNIIISLFSKDKIIALIFYLFFTTFIFTLQFYFHEHFFQSLRTFLSVKKKDCLYGDFILMHFTILIGTNLCRRISKEKLHRTIYRSFHAELHQYKHHIELFNQLTQKLIAVYQQDDTTRVKKMTETINQRYNNLNTSIINRGKLLHSAMNSLHNFDRSLDKFLAWLSEAESSMEGLEAEADRLGGRRDQGALRRPQHQLKVRLSRSHKFHDKFRHGIFW</sequence>
<keyword evidence="7" id="KW-1133">Transmembrane helix</keyword>
<dbReference type="EMBL" id="KQ976424">
    <property type="protein sequence ID" value="KYM88381.1"/>
    <property type="molecule type" value="Genomic_DNA"/>
</dbReference>
<dbReference type="Gene3D" id="1.20.58.60">
    <property type="match status" value="2"/>
</dbReference>
<dbReference type="Proteomes" id="UP000078540">
    <property type="component" value="Unassembled WGS sequence"/>
</dbReference>
<dbReference type="GO" id="GO:0099536">
    <property type="term" value="P:synaptic signaling"/>
    <property type="evidence" value="ECO:0007669"/>
    <property type="project" value="TreeGrafter"/>
</dbReference>
<feature type="compositionally biased region" description="Polar residues" evidence="6">
    <location>
        <begin position="119"/>
        <end position="129"/>
    </location>
</feature>
<reference evidence="8 9" key="1">
    <citation type="submission" date="2015-09" db="EMBL/GenBank/DDBJ databases">
        <title>Atta colombica WGS genome.</title>
        <authorList>
            <person name="Nygaard S."/>
            <person name="Hu H."/>
            <person name="Boomsma J."/>
            <person name="Zhang G."/>
        </authorList>
    </citation>
    <scope>NUCLEOTIDE SEQUENCE [LARGE SCALE GENOMIC DNA]</scope>
    <source>
        <strain evidence="8">Treedump-2</strain>
        <tissue evidence="8">Whole body</tissue>
    </source>
</reference>
<feature type="transmembrane region" description="Helical" evidence="7">
    <location>
        <begin position="392"/>
        <end position="414"/>
    </location>
</feature>
<dbReference type="PANTHER" id="PTHR12268">
    <property type="entry name" value="E3 UBIQUITIN-PROTEIN LIGASE KCMF1"/>
    <property type="match status" value="1"/>
</dbReference>
<dbReference type="PANTHER" id="PTHR12268:SF14">
    <property type="entry name" value="DYSTROPHIN-1"/>
    <property type="match status" value="1"/>
</dbReference>
<feature type="transmembrane region" description="Helical" evidence="7">
    <location>
        <begin position="514"/>
        <end position="534"/>
    </location>
</feature>
<evidence type="ECO:0000313" key="9">
    <source>
        <dbReference type="Proteomes" id="UP000078540"/>
    </source>
</evidence>
<protein>
    <submittedName>
        <fullName evidence="8">Dystrophin, isoform B</fullName>
    </submittedName>
</protein>
<evidence type="ECO:0000256" key="2">
    <source>
        <dbReference type="ARBA" id="ARBA00004496"/>
    </source>
</evidence>
<name>A0A195BQZ4_9HYME</name>
<evidence type="ECO:0000256" key="6">
    <source>
        <dbReference type="SAM" id="MobiDB-lite"/>
    </source>
</evidence>
<dbReference type="GO" id="GO:0045202">
    <property type="term" value="C:synapse"/>
    <property type="evidence" value="ECO:0007669"/>
    <property type="project" value="GOC"/>
</dbReference>
<dbReference type="AlphaFoldDB" id="A0A195BQZ4"/>
<evidence type="ECO:0000256" key="3">
    <source>
        <dbReference type="ARBA" id="ARBA00022490"/>
    </source>
</evidence>
<dbReference type="Pfam" id="PF00435">
    <property type="entry name" value="Spectrin"/>
    <property type="match status" value="1"/>
</dbReference>
<dbReference type="InterPro" id="IPR050774">
    <property type="entry name" value="KCMF1/Dystrophin"/>
</dbReference>
<evidence type="ECO:0000313" key="8">
    <source>
        <dbReference type="EMBL" id="KYM88381.1"/>
    </source>
</evidence>
<dbReference type="GO" id="GO:0005737">
    <property type="term" value="C:cytoplasm"/>
    <property type="evidence" value="ECO:0007669"/>
    <property type="project" value="UniProtKB-ARBA"/>
</dbReference>
<dbReference type="SUPFAM" id="SSF46966">
    <property type="entry name" value="Spectrin repeat"/>
    <property type="match status" value="2"/>
</dbReference>
<proteinExistence type="predicted"/>
<dbReference type="InterPro" id="IPR002017">
    <property type="entry name" value="Spectrin_repeat"/>
</dbReference>
<gene>
    <name evidence="8" type="ORF">ALC53_02864</name>
</gene>
<evidence type="ECO:0000256" key="7">
    <source>
        <dbReference type="SAM" id="Phobius"/>
    </source>
</evidence>
<evidence type="ECO:0000256" key="5">
    <source>
        <dbReference type="ARBA" id="ARBA00023212"/>
    </source>
</evidence>
<dbReference type="GO" id="GO:0005886">
    <property type="term" value="C:plasma membrane"/>
    <property type="evidence" value="ECO:0007669"/>
    <property type="project" value="TreeGrafter"/>
</dbReference>
<keyword evidence="7" id="KW-0812">Transmembrane</keyword>
<feature type="transmembrane region" description="Helical" evidence="7">
    <location>
        <begin position="554"/>
        <end position="572"/>
    </location>
</feature>
<keyword evidence="3" id="KW-0963">Cytoplasm</keyword>
<evidence type="ECO:0000256" key="1">
    <source>
        <dbReference type="ARBA" id="ARBA00004413"/>
    </source>
</evidence>
<feature type="compositionally biased region" description="Low complexity" evidence="6">
    <location>
        <begin position="24"/>
        <end position="33"/>
    </location>
</feature>
<keyword evidence="5" id="KW-0206">Cytoskeleton</keyword>
<feature type="region of interest" description="Disordered" evidence="6">
    <location>
        <begin position="69"/>
        <end position="180"/>
    </location>
</feature>